<sequence>MYSEKHDMFRIPGSGGHLIGSWDLHKHSKSPKLQRVFFLSFPELSKAKRDLLDSCYTSEYLVESKATGETFLIKRYRKMARVINGIPKMKTEILVVFIVPDDGFAFFTSDIEDDCVFLSKSEPFCVNASSFPGLLASCVQVFDVDESAYACMKRVTICHSRVFRDGFKAPFYIPPQIKKN</sequence>
<reference evidence="2 3" key="1">
    <citation type="submission" date="2022-03" db="EMBL/GenBank/DDBJ databases">
        <authorList>
            <person name="Macdonald S."/>
            <person name="Ahmed S."/>
            <person name="Newling K."/>
        </authorList>
    </citation>
    <scope>NUCLEOTIDE SEQUENCE [LARGE SCALE GENOMIC DNA]</scope>
</reference>
<dbReference type="EMBL" id="CAKOAT010986264">
    <property type="protein sequence ID" value="CAH8392210.1"/>
    <property type="molecule type" value="Genomic_DNA"/>
</dbReference>
<gene>
    <name evidence="2" type="ORF">ERUC_LOCUS44693</name>
</gene>
<comment type="caution">
    <text evidence="2">The sequence shown here is derived from an EMBL/GenBank/DDBJ whole genome shotgun (WGS) entry which is preliminary data.</text>
</comment>
<evidence type="ECO:0000259" key="1">
    <source>
        <dbReference type="Pfam" id="PF03478"/>
    </source>
</evidence>
<dbReference type="InterPro" id="IPR005174">
    <property type="entry name" value="KIB1-4_b-propeller"/>
</dbReference>
<organism evidence="2 3">
    <name type="scientific">Eruca vesicaria subsp. sativa</name>
    <name type="common">Garden rocket</name>
    <name type="synonym">Eruca sativa</name>
    <dbReference type="NCBI Taxonomy" id="29727"/>
    <lineage>
        <taxon>Eukaryota</taxon>
        <taxon>Viridiplantae</taxon>
        <taxon>Streptophyta</taxon>
        <taxon>Embryophyta</taxon>
        <taxon>Tracheophyta</taxon>
        <taxon>Spermatophyta</taxon>
        <taxon>Magnoliopsida</taxon>
        <taxon>eudicotyledons</taxon>
        <taxon>Gunneridae</taxon>
        <taxon>Pentapetalae</taxon>
        <taxon>rosids</taxon>
        <taxon>malvids</taxon>
        <taxon>Brassicales</taxon>
        <taxon>Brassicaceae</taxon>
        <taxon>Brassiceae</taxon>
        <taxon>Eruca</taxon>
    </lineage>
</organism>
<dbReference type="Proteomes" id="UP001642260">
    <property type="component" value="Unassembled WGS sequence"/>
</dbReference>
<dbReference type="Pfam" id="PF03478">
    <property type="entry name" value="Beta-prop_KIB1-4"/>
    <property type="match status" value="1"/>
</dbReference>
<name>A0ABC8M7B2_ERUVS</name>
<evidence type="ECO:0000313" key="2">
    <source>
        <dbReference type="EMBL" id="CAH8392210.1"/>
    </source>
</evidence>
<dbReference type="AlphaFoldDB" id="A0ABC8M7B2"/>
<proteinExistence type="predicted"/>
<protein>
    <recommendedName>
        <fullName evidence="1">KIB1-4 beta-propeller domain-containing protein</fullName>
    </recommendedName>
</protein>
<evidence type="ECO:0000313" key="3">
    <source>
        <dbReference type="Proteomes" id="UP001642260"/>
    </source>
</evidence>
<keyword evidence="3" id="KW-1185">Reference proteome</keyword>
<feature type="domain" description="KIB1-4 beta-propeller" evidence="1">
    <location>
        <begin position="22"/>
        <end position="143"/>
    </location>
</feature>
<accession>A0ABC8M7B2</accession>